<dbReference type="Proteomes" id="UP000244855">
    <property type="component" value="Unassembled WGS sequence"/>
</dbReference>
<reference evidence="3 4" key="1">
    <citation type="journal article" date="2018" name="Sci. Rep.">
        <title>Comparative genomics provides insights into the lifestyle and reveals functional heterogeneity of dark septate endophytic fungi.</title>
        <authorList>
            <person name="Knapp D.G."/>
            <person name="Nemeth J.B."/>
            <person name="Barry K."/>
            <person name="Hainaut M."/>
            <person name="Henrissat B."/>
            <person name="Johnson J."/>
            <person name="Kuo A."/>
            <person name="Lim J.H.P."/>
            <person name="Lipzen A."/>
            <person name="Nolan M."/>
            <person name="Ohm R.A."/>
            <person name="Tamas L."/>
            <person name="Grigoriev I.V."/>
            <person name="Spatafora J.W."/>
            <person name="Nagy L.G."/>
            <person name="Kovacs G.M."/>
        </authorList>
    </citation>
    <scope>NUCLEOTIDE SEQUENCE [LARGE SCALE GENOMIC DNA]</scope>
    <source>
        <strain evidence="3 4">DSE2036</strain>
    </source>
</reference>
<feature type="compositionally biased region" description="Polar residues" evidence="1">
    <location>
        <begin position="615"/>
        <end position="625"/>
    </location>
</feature>
<feature type="compositionally biased region" description="Low complexity" evidence="1">
    <location>
        <begin position="477"/>
        <end position="491"/>
    </location>
</feature>
<feature type="domain" description="CRIB" evidence="2">
    <location>
        <begin position="191"/>
        <end position="204"/>
    </location>
</feature>
<dbReference type="EMBL" id="KZ805331">
    <property type="protein sequence ID" value="PVI03424.1"/>
    <property type="molecule type" value="Genomic_DNA"/>
</dbReference>
<feature type="compositionally biased region" description="Low complexity" evidence="1">
    <location>
        <begin position="762"/>
        <end position="773"/>
    </location>
</feature>
<feature type="region of interest" description="Disordered" evidence="1">
    <location>
        <begin position="729"/>
        <end position="797"/>
    </location>
</feature>
<dbReference type="InterPro" id="IPR000095">
    <property type="entry name" value="CRIB_dom"/>
</dbReference>
<feature type="compositionally biased region" description="Gly residues" evidence="1">
    <location>
        <begin position="508"/>
        <end position="517"/>
    </location>
</feature>
<evidence type="ECO:0000313" key="4">
    <source>
        <dbReference type="Proteomes" id="UP000244855"/>
    </source>
</evidence>
<feature type="compositionally biased region" description="Low complexity" evidence="1">
    <location>
        <begin position="861"/>
        <end position="882"/>
    </location>
</feature>
<evidence type="ECO:0000313" key="3">
    <source>
        <dbReference type="EMBL" id="PVI03424.1"/>
    </source>
</evidence>
<dbReference type="STRING" id="97972.A0A2V1E199"/>
<organism evidence="3 4">
    <name type="scientific">Periconia macrospinosa</name>
    <dbReference type="NCBI Taxonomy" id="97972"/>
    <lineage>
        <taxon>Eukaryota</taxon>
        <taxon>Fungi</taxon>
        <taxon>Dikarya</taxon>
        <taxon>Ascomycota</taxon>
        <taxon>Pezizomycotina</taxon>
        <taxon>Dothideomycetes</taxon>
        <taxon>Pleosporomycetidae</taxon>
        <taxon>Pleosporales</taxon>
        <taxon>Massarineae</taxon>
        <taxon>Periconiaceae</taxon>
        <taxon>Periconia</taxon>
    </lineage>
</organism>
<feature type="region of interest" description="Disordered" evidence="1">
    <location>
        <begin position="25"/>
        <end position="113"/>
    </location>
</feature>
<feature type="region of interest" description="Disordered" evidence="1">
    <location>
        <begin position="577"/>
        <end position="661"/>
    </location>
</feature>
<feature type="region of interest" description="Disordered" evidence="1">
    <location>
        <begin position="838"/>
        <end position="907"/>
    </location>
</feature>
<dbReference type="OrthoDB" id="24581at2759"/>
<feature type="compositionally biased region" description="Low complexity" evidence="1">
    <location>
        <begin position="921"/>
        <end position="933"/>
    </location>
</feature>
<feature type="region of interest" description="Disordered" evidence="1">
    <location>
        <begin position="260"/>
        <end position="382"/>
    </location>
</feature>
<keyword evidence="4" id="KW-1185">Reference proteome</keyword>
<feature type="compositionally biased region" description="Low complexity" evidence="1">
    <location>
        <begin position="745"/>
        <end position="755"/>
    </location>
</feature>
<feature type="region of interest" description="Disordered" evidence="1">
    <location>
        <begin position="449"/>
        <end position="540"/>
    </location>
</feature>
<feature type="compositionally biased region" description="Basic residues" evidence="1">
    <location>
        <begin position="523"/>
        <end position="539"/>
    </location>
</feature>
<feature type="compositionally biased region" description="Polar residues" evidence="1">
    <location>
        <begin position="26"/>
        <end position="67"/>
    </location>
</feature>
<feature type="compositionally biased region" description="Low complexity" evidence="1">
    <location>
        <begin position="357"/>
        <end position="376"/>
    </location>
</feature>
<dbReference type="PROSITE" id="PS50108">
    <property type="entry name" value="CRIB"/>
    <property type="match status" value="1"/>
</dbReference>
<evidence type="ECO:0000256" key="1">
    <source>
        <dbReference type="SAM" id="MobiDB-lite"/>
    </source>
</evidence>
<dbReference type="AlphaFoldDB" id="A0A2V1E199"/>
<gene>
    <name evidence="3" type="ORF">DM02DRAFT_250758</name>
</gene>
<feature type="compositionally biased region" description="Low complexity" evidence="1">
    <location>
        <begin position="83"/>
        <end position="101"/>
    </location>
</feature>
<name>A0A2V1E199_9PLEO</name>
<feature type="compositionally biased region" description="Acidic residues" evidence="1">
    <location>
        <begin position="883"/>
        <end position="892"/>
    </location>
</feature>
<feature type="region of interest" description="Disordered" evidence="1">
    <location>
        <begin position="137"/>
        <end position="185"/>
    </location>
</feature>
<evidence type="ECO:0000259" key="2">
    <source>
        <dbReference type="PROSITE" id="PS50108"/>
    </source>
</evidence>
<feature type="region of interest" description="Disordered" evidence="1">
    <location>
        <begin position="921"/>
        <end position="975"/>
    </location>
</feature>
<sequence length="975" mass="104700">MEIAGHIATAPYTRPVFVKRTHVPDSVQSSVDSLVTMEPSGSTSTSDLWASPGSDTSSYTEQPSPEQHSGGHMAKRNSVFNLRSRSNTSNSISSSAVAATSPNMPGHETTSHRLSQDLRHLAGQSIVEINSAKRTLFRGKKGKRQSGSFSPGSPTYDAGEMDASRRTSVLRKNKKPSFSSESFANDLKPRISSPFDFKHLTHTDRHQFAPLTGASENELVAGFHNLSTQTPRRDLTGIKADDLRLRNLSTEGLVSTGTQAFSPTALKSPMSLRSPQGESMPFPFPSADQPPSRPQLRTARSVESFSRPGVNPRMHRHTQSANTNANPNPPPRTTSRVGMAPIHDLPEETTDIPPVPSSSSRRNSGVWSSSVSPQSPTGLLPSMMEESDYVGHALTTPDNSAIHPVTTPPFTPGLDDVAEEPERFASPRPAPLPPIRSGAVPTSPIRTSLENFTFGNPPVRGSPTSRPSHTRKVSFTSASPKAPVSAPSGPARPNMSRPLSQCSDTLGSLGGGGGGSGSSAAAMRRRSSGRRMSVRRKSNTWRVMEESWEDDIDYIYDNALEADCDLEWDCASTHSTTYNDIDSTPPERPSLVVPPPQPPTTTSSSSSDPEMRSAVSASTISTTGLSTPSDLYHHHHHHHLPPHPLTLSQPPSHYPDSNIDEGFTLTPSLLIPQEYKQPPSHHDATLSADDPYLTTDDILSSYDTYHHHHSTTHAFPLLDSTPLRKSVASSSTQSSHFRSSKRSSYDSSLISSSTTNGGGSGQASAGSGAQRGSWTTAPPGIRRSASSSGSLPELVHSSRHARRDFGAVVERLEGEVAAFGAFVDGADEENLLAHFTHDRHHHHDELDDEEDTTTPLPPPQQQHQHQHTTFFTEDAEHSSSSSSDDDDDEDVETDLKSSLELAQRGKSLRHRYGYSDGAAKMLASSSSSSCAGYANGGGGGGVKRSRAASSAVQQRRRETAAAMGMFPSPPSSSAV</sequence>
<feature type="compositionally biased region" description="Pro residues" evidence="1">
    <location>
        <begin position="586"/>
        <end position="599"/>
    </location>
</feature>
<accession>A0A2V1E199</accession>
<proteinExistence type="predicted"/>
<protein>
    <recommendedName>
        <fullName evidence="2">CRIB domain-containing protein</fullName>
    </recommendedName>
</protein>